<name>A0A3P8K813_9TREM</name>
<dbReference type="AlphaFoldDB" id="A0A3P8K813"/>
<accession>A0A3P8K813</accession>
<sequence>MIALIKGLKAHLVATNEAIDQPTLDATTLNSLLQSDPRTIMVITIISNTIPKTSNVIESPLDK</sequence>
<organism evidence="1 2">
    <name type="scientific">Schistosoma mattheei</name>
    <dbReference type="NCBI Taxonomy" id="31246"/>
    <lineage>
        <taxon>Eukaryota</taxon>
        <taxon>Metazoa</taxon>
        <taxon>Spiralia</taxon>
        <taxon>Lophotrochozoa</taxon>
        <taxon>Platyhelminthes</taxon>
        <taxon>Trematoda</taxon>
        <taxon>Digenea</taxon>
        <taxon>Strigeidida</taxon>
        <taxon>Schistosomatoidea</taxon>
        <taxon>Schistosomatidae</taxon>
        <taxon>Schistosoma</taxon>
    </lineage>
</organism>
<reference evidence="1 2" key="1">
    <citation type="submission" date="2018-11" db="EMBL/GenBank/DDBJ databases">
        <authorList>
            <consortium name="Pathogen Informatics"/>
        </authorList>
    </citation>
    <scope>NUCLEOTIDE SEQUENCE [LARGE SCALE GENOMIC DNA]</scope>
    <source>
        <strain>Denwood</strain>
        <strain evidence="2">Zambia</strain>
    </source>
</reference>
<protein>
    <submittedName>
        <fullName evidence="1">Uncharacterized protein</fullName>
    </submittedName>
</protein>
<dbReference type="EMBL" id="UZAL01039867">
    <property type="protein sequence ID" value="VDP76139.1"/>
    <property type="molecule type" value="Genomic_DNA"/>
</dbReference>
<evidence type="ECO:0000313" key="1">
    <source>
        <dbReference type="EMBL" id="VDP76139.1"/>
    </source>
</evidence>
<gene>
    <name evidence="1" type="ORF">SMTD_LOCUS18101</name>
</gene>
<dbReference type="Proteomes" id="UP000269396">
    <property type="component" value="Unassembled WGS sequence"/>
</dbReference>
<evidence type="ECO:0000313" key="2">
    <source>
        <dbReference type="Proteomes" id="UP000269396"/>
    </source>
</evidence>
<proteinExistence type="predicted"/>
<keyword evidence="2" id="KW-1185">Reference proteome</keyword>